<dbReference type="Proteomes" id="UP000604046">
    <property type="component" value="Unassembled WGS sequence"/>
</dbReference>
<feature type="compositionally biased region" description="Basic and acidic residues" evidence="1">
    <location>
        <begin position="114"/>
        <end position="123"/>
    </location>
</feature>
<dbReference type="AlphaFoldDB" id="A0A812IEC5"/>
<proteinExistence type="predicted"/>
<organism evidence="2 3">
    <name type="scientific">Symbiodinium natans</name>
    <dbReference type="NCBI Taxonomy" id="878477"/>
    <lineage>
        <taxon>Eukaryota</taxon>
        <taxon>Sar</taxon>
        <taxon>Alveolata</taxon>
        <taxon>Dinophyceae</taxon>
        <taxon>Suessiales</taxon>
        <taxon>Symbiodiniaceae</taxon>
        <taxon>Symbiodinium</taxon>
    </lineage>
</organism>
<sequence>MAIYVDEVEEEEVRKWEETLQQAKDTAEVENFLNTAEAENSSVKQLRMSRPRKIFVQEEEIMAIVRRTLYLWHQGAYIYVKNNRLRIMRFGFKAFMGADRLKPLGGKPGMGPRYSERRKADRKGMKKGQSFAPDVSGSPWLTGIAGGEDSEDFRHTIA</sequence>
<accession>A0A812IEC5</accession>
<evidence type="ECO:0000256" key="1">
    <source>
        <dbReference type="SAM" id="MobiDB-lite"/>
    </source>
</evidence>
<feature type="region of interest" description="Disordered" evidence="1">
    <location>
        <begin position="106"/>
        <end position="158"/>
    </location>
</feature>
<dbReference type="OrthoDB" id="10630289at2759"/>
<protein>
    <submittedName>
        <fullName evidence="2">Uncharacterized protein</fullName>
    </submittedName>
</protein>
<reference evidence="2" key="1">
    <citation type="submission" date="2021-02" db="EMBL/GenBank/DDBJ databases">
        <authorList>
            <person name="Dougan E. K."/>
            <person name="Rhodes N."/>
            <person name="Thang M."/>
            <person name="Chan C."/>
        </authorList>
    </citation>
    <scope>NUCLEOTIDE SEQUENCE</scope>
</reference>
<comment type="caution">
    <text evidence="2">The sequence shown here is derived from an EMBL/GenBank/DDBJ whole genome shotgun (WGS) entry which is preliminary data.</text>
</comment>
<evidence type="ECO:0000313" key="2">
    <source>
        <dbReference type="EMBL" id="CAE7030167.1"/>
    </source>
</evidence>
<name>A0A812IEC5_9DINO</name>
<dbReference type="EMBL" id="CAJNDS010000224">
    <property type="protein sequence ID" value="CAE7030167.1"/>
    <property type="molecule type" value="Genomic_DNA"/>
</dbReference>
<evidence type="ECO:0000313" key="3">
    <source>
        <dbReference type="Proteomes" id="UP000604046"/>
    </source>
</evidence>
<keyword evidence="3" id="KW-1185">Reference proteome</keyword>
<gene>
    <name evidence="2" type="ORF">SNAT2548_LOCUS3674</name>
</gene>